<comment type="caution">
    <text evidence="1">The sequence shown here is derived from an EMBL/GenBank/DDBJ whole genome shotgun (WGS) entry which is preliminary data.</text>
</comment>
<accession>A0AAN7GFN5</accession>
<proteinExistence type="predicted"/>
<dbReference type="EMBL" id="JAXIOK010000024">
    <property type="protein sequence ID" value="KAK4740674.1"/>
    <property type="molecule type" value="Genomic_DNA"/>
</dbReference>
<sequence>MEYSLLGDEMDKVEGKTYYWHTDQWSIPGLVVASQLASPSVLTAVQDKSQENNEQIESLTTAMYLSHSLTPRYAQLM</sequence>
<protein>
    <submittedName>
        <fullName evidence="1">Uncharacterized protein</fullName>
    </submittedName>
</protein>
<organism evidence="1 2">
    <name type="scientific">Trapa incisa</name>
    <dbReference type="NCBI Taxonomy" id="236973"/>
    <lineage>
        <taxon>Eukaryota</taxon>
        <taxon>Viridiplantae</taxon>
        <taxon>Streptophyta</taxon>
        <taxon>Embryophyta</taxon>
        <taxon>Tracheophyta</taxon>
        <taxon>Spermatophyta</taxon>
        <taxon>Magnoliopsida</taxon>
        <taxon>eudicotyledons</taxon>
        <taxon>Gunneridae</taxon>
        <taxon>Pentapetalae</taxon>
        <taxon>rosids</taxon>
        <taxon>malvids</taxon>
        <taxon>Myrtales</taxon>
        <taxon>Lythraceae</taxon>
        <taxon>Trapa</taxon>
    </lineage>
</organism>
<keyword evidence="2" id="KW-1185">Reference proteome</keyword>
<name>A0AAN7GFN5_9MYRT</name>
<dbReference type="Proteomes" id="UP001345219">
    <property type="component" value="Chromosome 19"/>
</dbReference>
<evidence type="ECO:0000313" key="2">
    <source>
        <dbReference type="Proteomes" id="UP001345219"/>
    </source>
</evidence>
<evidence type="ECO:0000313" key="1">
    <source>
        <dbReference type="EMBL" id="KAK4740674.1"/>
    </source>
</evidence>
<reference evidence="1 2" key="1">
    <citation type="journal article" date="2023" name="Hortic Res">
        <title>Pangenome of water caltrop reveals structural variations and asymmetric subgenome divergence after allopolyploidization.</title>
        <authorList>
            <person name="Zhang X."/>
            <person name="Chen Y."/>
            <person name="Wang L."/>
            <person name="Yuan Y."/>
            <person name="Fang M."/>
            <person name="Shi L."/>
            <person name="Lu R."/>
            <person name="Comes H.P."/>
            <person name="Ma Y."/>
            <person name="Chen Y."/>
            <person name="Huang G."/>
            <person name="Zhou Y."/>
            <person name="Zheng Z."/>
            <person name="Qiu Y."/>
        </authorList>
    </citation>
    <scope>NUCLEOTIDE SEQUENCE [LARGE SCALE GENOMIC DNA]</scope>
    <source>
        <tissue evidence="1">Roots</tissue>
    </source>
</reference>
<dbReference type="AlphaFoldDB" id="A0AAN7GFN5"/>
<gene>
    <name evidence="1" type="ORF">SAY87_024262</name>
</gene>